<gene>
    <name evidence="3" type="ORF">KSK55_09165</name>
</gene>
<feature type="transmembrane region" description="Helical" evidence="2">
    <location>
        <begin position="281"/>
        <end position="299"/>
    </location>
</feature>
<feature type="repeat" description="TPR" evidence="1">
    <location>
        <begin position="156"/>
        <end position="189"/>
    </location>
</feature>
<dbReference type="Pfam" id="PF13174">
    <property type="entry name" value="TPR_6"/>
    <property type="match status" value="1"/>
</dbReference>
<reference evidence="3 4" key="1">
    <citation type="submission" date="2021-06" db="EMBL/GenBank/DDBJ databases">
        <title>Complete genome sequence of the secondary alcohol utilizing methanogen Methanospirillum hungatei strain GP1.</title>
        <authorList>
            <person name="Day L.A."/>
            <person name="Costa K.C."/>
        </authorList>
    </citation>
    <scope>NUCLEOTIDE SEQUENCE [LARGE SCALE GENOMIC DNA]</scope>
    <source>
        <strain evidence="3 4">GP1</strain>
    </source>
</reference>
<proteinExistence type="predicted"/>
<dbReference type="InterPro" id="IPR019734">
    <property type="entry name" value="TPR_rpt"/>
</dbReference>
<dbReference type="Pfam" id="PF13181">
    <property type="entry name" value="TPR_8"/>
    <property type="match status" value="1"/>
</dbReference>
<sequence>MNKEKCHVLCRLKSRSIISKLLVVSILVFVLGLVNAEQTGDSLNTDSDFKNNETLSNWLIQGENFFENGDFVLALKNYQNAYEISPDDSDILYKIGLTHLMLGNMEIAEQYFNDSIRKNGNPEVLFYHGVANYGLKRYSQSVKSYGKYLDFYPNDSYALFNLGQAYEQDGKYNLALQAYENATRVDPSYAKPWYFIGVLYGSFGNHLMARNAYVHYIELEPDDHRGWFALSLEEYSLKNVTESVIAMEHAVRLNSNNTMYQQYLEILLEGDNNSSNKNQNIPLSMISIIIALFTGIISIRCHMKII</sequence>
<dbReference type="PANTHER" id="PTHR12558">
    <property type="entry name" value="CELL DIVISION CYCLE 16,23,27"/>
    <property type="match status" value="1"/>
</dbReference>
<evidence type="ECO:0000313" key="3">
    <source>
        <dbReference type="EMBL" id="QXO93549.1"/>
    </source>
</evidence>
<dbReference type="Pfam" id="PF13414">
    <property type="entry name" value="TPR_11"/>
    <property type="match status" value="1"/>
</dbReference>
<dbReference type="PROSITE" id="PS50293">
    <property type="entry name" value="TPR_REGION"/>
    <property type="match status" value="1"/>
</dbReference>
<dbReference type="PANTHER" id="PTHR12558:SF13">
    <property type="entry name" value="CELL DIVISION CYCLE PROTEIN 27 HOMOLOG"/>
    <property type="match status" value="1"/>
</dbReference>
<evidence type="ECO:0000256" key="2">
    <source>
        <dbReference type="SAM" id="Phobius"/>
    </source>
</evidence>
<dbReference type="AlphaFoldDB" id="A0A8F5ZEM8"/>
<feature type="repeat" description="TPR" evidence="1">
    <location>
        <begin position="55"/>
        <end position="88"/>
    </location>
</feature>
<dbReference type="SMART" id="SM00028">
    <property type="entry name" value="TPR"/>
    <property type="match status" value="5"/>
</dbReference>
<dbReference type="OrthoDB" id="116464at2157"/>
<organism evidence="3 4">
    <name type="scientific">Methanospirillum hungatei</name>
    <dbReference type="NCBI Taxonomy" id="2203"/>
    <lineage>
        <taxon>Archaea</taxon>
        <taxon>Methanobacteriati</taxon>
        <taxon>Methanobacteriota</taxon>
        <taxon>Stenosarchaea group</taxon>
        <taxon>Methanomicrobia</taxon>
        <taxon>Methanomicrobiales</taxon>
        <taxon>Methanospirillaceae</taxon>
        <taxon>Methanospirillum</taxon>
    </lineage>
</organism>
<feature type="repeat" description="TPR" evidence="1">
    <location>
        <begin position="190"/>
        <end position="223"/>
    </location>
</feature>
<name>A0A8F5ZEM8_METHU</name>
<dbReference type="EMBL" id="CP077107">
    <property type="protein sequence ID" value="QXO93549.1"/>
    <property type="molecule type" value="Genomic_DNA"/>
</dbReference>
<protein>
    <submittedName>
        <fullName evidence="3">Tetratricopeptide repeat protein</fullName>
    </submittedName>
</protein>
<keyword evidence="2" id="KW-1133">Transmembrane helix</keyword>
<dbReference type="PROSITE" id="PS50005">
    <property type="entry name" value="TPR"/>
    <property type="match status" value="3"/>
</dbReference>
<evidence type="ECO:0000256" key="1">
    <source>
        <dbReference type="PROSITE-ProRule" id="PRU00339"/>
    </source>
</evidence>
<accession>A0A8F5ZEM8</accession>
<dbReference type="Pfam" id="PF00515">
    <property type="entry name" value="TPR_1"/>
    <property type="match status" value="1"/>
</dbReference>
<evidence type="ECO:0000313" key="4">
    <source>
        <dbReference type="Proteomes" id="UP000694228"/>
    </source>
</evidence>
<dbReference type="Proteomes" id="UP000694228">
    <property type="component" value="Chromosome"/>
</dbReference>
<keyword evidence="2" id="KW-0472">Membrane</keyword>
<keyword evidence="1" id="KW-0802">TPR repeat</keyword>
<keyword evidence="2" id="KW-0812">Transmembrane</keyword>